<evidence type="ECO:0000256" key="9">
    <source>
        <dbReference type="SAM" id="MobiDB-lite"/>
    </source>
</evidence>
<dbReference type="InterPro" id="IPR000626">
    <property type="entry name" value="Ubiquitin-like_dom"/>
</dbReference>
<evidence type="ECO:0000256" key="3">
    <source>
        <dbReference type="ARBA" id="ARBA00008430"/>
    </source>
</evidence>
<keyword evidence="6" id="KW-0677">Repeat</keyword>
<protein>
    <submittedName>
        <fullName evidence="11">Ubiquitin-domain-containing protein</fullName>
    </submittedName>
</protein>
<keyword evidence="4" id="KW-0963">Cytoplasm</keyword>
<sequence length="325" mass="38059">MGNSKSVPREKRIIQIFVKTVSGKTIAIEVDASDTVKEVKNIIQDKEGTPPNQQRLIFAGKQLEDKHTLTHYNIRDKSTLHLVLRLRGGMQIFVKTLAGKTITLEVESSDTIDQVKAKTQDKVVSQQELIYDDQHKKLHTYKDAYRELHIKAANSFFPDDNINLNQLIAPPHEFEKIKFTLLRSKFIVFGTKDEIFDWLKQYEELVCEIDQKNSEKNHDHEITFELYNEEEKQHHHQHHHHHLPKFLSFGTKKYNGSTKMRLEINAHYYDDDNLSKDEHQTPAMKAKGKNGIKLRSILNVWDKHHHGKPKTLNNQKKLRSTRDYE</sequence>
<dbReference type="SUPFAM" id="SSF54236">
    <property type="entry name" value="Ubiquitin-like"/>
    <property type="match status" value="2"/>
</dbReference>
<dbReference type="InterPro" id="IPR029071">
    <property type="entry name" value="Ubiquitin-like_domsf"/>
</dbReference>
<dbReference type="AlphaFoldDB" id="A0A2I1H9P2"/>
<evidence type="ECO:0000256" key="6">
    <source>
        <dbReference type="ARBA" id="ARBA00022737"/>
    </source>
</evidence>
<keyword evidence="5" id="KW-1017">Isopeptide bond</keyword>
<dbReference type="SMART" id="SM00213">
    <property type="entry name" value="UBQ"/>
    <property type="match status" value="2"/>
</dbReference>
<reference evidence="11 12" key="1">
    <citation type="submission" date="2015-10" db="EMBL/GenBank/DDBJ databases">
        <title>Genome analyses suggest a sexual origin of heterokaryosis in a supposedly ancient asexual fungus.</title>
        <authorList>
            <person name="Ropars J."/>
            <person name="Sedzielewska K."/>
            <person name="Noel J."/>
            <person name="Charron P."/>
            <person name="Farinelli L."/>
            <person name="Marton T."/>
            <person name="Kruger M."/>
            <person name="Pelin A."/>
            <person name="Brachmann A."/>
            <person name="Corradi N."/>
        </authorList>
    </citation>
    <scope>NUCLEOTIDE SEQUENCE [LARGE SCALE GENOMIC DNA]</scope>
    <source>
        <strain evidence="11 12">A4</strain>
    </source>
</reference>
<gene>
    <name evidence="11" type="ORF">RhiirA4_504721</name>
</gene>
<evidence type="ECO:0000256" key="1">
    <source>
        <dbReference type="ARBA" id="ARBA00004123"/>
    </source>
</evidence>
<accession>A0A2I1H9P2</accession>
<dbReference type="VEuPathDB" id="FungiDB:RhiirA1_401156"/>
<evidence type="ECO:0000256" key="4">
    <source>
        <dbReference type="ARBA" id="ARBA00022490"/>
    </source>
</evidence>
<keyword evidence="8" id="KW-0539">Nucleus</keyword>
<dbReference type="EMBL" id="LLXI01001895">
    <property type="protein sequence ID" value="PKY55587.1"/>
    <property type="molecule type" value="Genomic_DNA"/>
</dbReference>
<comment type="similarity">
    <text evidence="3">Belongs to the ubiquitin family.</text>
</comment>
<dbReference type="GO" id="GO:0005737">
    <property type="term" value="C:cytoplasm"/>
    <property type="evidence" value="ECO:0007669"/>
    <property type="project" value="UniProtKB-SubCell"/>
</dbReference>
<evidence type="ECO:0000313" key="12">
    <source>
        <dbReference type="Proteomes" id="UP000234323"/>
    </source>
</evidence>
<comment type="caution">
    <text evidence="11">The sequence shown here is derived from an EMBL/GenBank/DDBJ whole genome shotgun (WGS) entry which is preliminary data.</text>
</comment>
<evidence type="ECO:0000256" key="2">
    <source>
        <dbReference type="ARBA" id="ARBA00004496"/>
    </source>
</evidence>
<feature type="domain" description="Ubiquitin-like" evidence="10">
    <location>
        <begin position="14"/>
        <end position="89"/>
    </location>
</feature>
<feature type="domain" description="Ubiquitin-like" evidence="10">
    <location>
        <begin position="90"/>
        <end position="134"/>
    </location>
</feature>
<dbReference type="PROSITE" id="PS50053">
    <property type="entry name" value="UBIQUITIN_2"/>
    <property type="match status" value="2"/>
</dbReference>
<dbReference type="Gene3D" id="3.10.20.90">
    <property type="entry name" value="Phosphatidylinositol 3-kinase Catalytic Subunit, Chain A, domain 1"/>
    <property type="match status" value="2"/>
</dbReference>
<evidence type="ECO:0000256" key="5">
    <source>
        <dbReference type="ARBA" id="ARBA00022499"/>
    </source>
</evidence>
<dbReference type="FunFam" id="3.10.20.90:FF:000469">
    <property type="entry name" value="Polyubiquitin-C"/>
    <property type="match status" value="1"/>
</dbReference>
<dbReference type="PANTHER" id="PTHR10666">
    <property type="entry name" value="UBIQUITIN"/>
    <property type="match status" value="1"/>
</dbReference>
<comment type="subcellular location">
    <subcellularLocation>
        <location evidence="2">Cytoplasm</location>
    </subcellularLocation>
    <subcellularLocation>
        <location evidence="1">Nucleus</location>
    </subcellularLocation>
</comment>
<dbReference type="Pfam" id="PF00240">
    <property type="entry name" value="ubiquitin"/>
    <property type="match status" value="2"/>
</dbReference>
<dbReference type="InterPro" id="IPR019956">
    <property type="entry name" value="Ubiquitin_dom"/>
</dbReference>
<dbReference type="VEuPathDB" id="FungiDB:RhiirFUN_019582"/>
<dbReference type="VEuPathDB" id="FungiDB:FUN_018202"/>
<dbReference type="GO" id="GO:0005634">
    <property type="term" value="C:nucleus"/>
    <property type="evidence" value="ECO:0007669"/>
    <property type="project" value="UniProtKB-SubCell"/>
</dbReference>
<name>A0A2I1H9P2_9GLOM</name>
<evidence type="ECO:0000313" key="11">
    <source>
        <dbReference type="EMBL" id="PKY55587.1"/>
    </source>
</evidence>
<evidence type="ECO:0000256" key="8">
    <source>
        <dbReference type="ARBA" id="ARBA00023242"/>
    </source>
</evidence>
<dbReference type="InterPro" id="IPR050158">
    <property type="entry name" value="Ubiquitin_ubiquitin-like"/>
</dbReference>
<dbReference type="Proteomes" id="UP000234323">
    <property type="component" value="Unassembled WGS sequence"/>
</dbReference>
<keyword evidence="12" id="KW-1185">Reference proteome</keyword>
<organism evidence="11 12">
    <name type="scientific">Rhizophagus irregularis</name>
    <dbReference type="NCBI Taxonomy" id="588596"/>
    <lineage>
        <taxon>Eukaryota</taxon>
        <taxon>Fungi</taxon>
        <taxon>Fungi incertae sedis</taxon>
        <taxon>Mucoromycota</taxon>
        <taxon>Glomeromycotina</taxon>
        <taxon>Glomeromycetes</taxon>
        <taxon>Glomerales</taxon>
        <taxon>Glomeraceae</taxon>
        <taxon>Rhizophagus</taxon>
    </lineage>
</organism>
<proteinExistence type="inferred from homology"/>
<dbReference type="FunFam" id="3.10.20.90:FF:000160">
    <property type="entry name" value="Polyubiquitin-C"/>
    <property type="match status" value="1"/>
</dbReference>
<dbReference type="PRINTS" id="PR00348">
    <property type="entry name" value="UBIQUITIN"/>
</dbReference>
<evidence type="ECO:0000259" key="10">
    <source>
        <dbReference type="PROSITE" id="PS50053"/>
    </source>
</evidence>
<evidence type="ECO:0000256" key="7">
    <source>
        <dbReference type="ARBA" id="ARBA00022843"/>
    </source>
</evidence>
<keyword evidence="7" id="KW-0832">Ubl conjugation</keyword>
<feature type="region of interest" description="Disordered" evidence="9">
    <location>
        <begin position="303"/>
        <end position="325"/>
    </location>
</feature>